<proteinExistence type="predicted"/>
<gene>
    <name evidence="2" type="ORF">C4F51_00060</name>
</gene>
<evidence type="ECO:0000313" key="2">
    <source>
        <dbReference type="EMBL" id="MBE8715579.1"/>
    </source>
</evidence>
<feature type="domain" description="DUF4398" evidence="1">
    <location>
        <begin position="16"/>
        <end position="95"/>
    </location>
</feature>
<reference evidence="2" key="1">
    <citation type="submission" date="2018-07" db="EMBL/GenBank/DDBJ databases">
        <title>Genome assembly of strain Ka43.</title>
        <authorList>
            <person name="Kukolya J."/>
            <person name="Nagy I."/>
            <person name="Horvath B."/>
            <person name="Toth A."/>
        </authorList>
    </citation>
    <scope>NUCLEOTIDE SEQUENCE</scope>
    <source>
        <strain evidence="2">KB43</strain>
    </source>
</reference>
<dbReference type="Proteomes" id="UP000652567">
    <property type="component" value="Unassembled WGS sequence"/>
</dbReference>
<evidence type="ECO:0000313" key="3">
    <source>
        <dbReference type="Proteomes" id="UP000652567"/>
    </source>
</evidence>
<accession>A0A928V3R2</accession>
<protein>
    <submittedName>
        <fullName evidence="2">DUF4398 domain-containing protein</fullName>
    </submittedName>
</protein>
<dbReference type="Pfam" id="PF14346">
    <property type="entry name" value="DUF4398"/>
    <property type="match status" value="1"/>
</dbReference>
<dbReference type="EMBL" id="PRDL01000001">
    <property type="protein sequence ID" value="MBE8715579.1"/>
    <property type="molecule type" value="Genomic_DNA"/>
</dbReference>
<dbReference type="Gene3D" id="1.20.1270.390">
    <property type="match status" value="1"/>
</dbReference>
<comment type="caution">
    <text evidence="2">The sequence shown here is derived from an EMBL/GenBank/DDBJ whole genome shotgun (WGS) entry which is preliminary data.</text>
</comment>
<evidence type="ECO:0000259" key="1">
    <source>
        <dbReference type="Pfam" id="PF14346"/>
    </source>
</evidence>
<name>A0A928V3R2_9GAMM</name>
<organism evidence="2 3">
    <name type="scientific">Cellvibrio polysaccharolyticus</name>
    <dbReference type="NCBI Taxonomy" id="2082724"/>
    <lineage>
        <taxon>Bacteria</taxon>
        <taxon>Pseudomonadati</taxon>
        <taxon>Pseudomonadota</taxon>
        <taxon>Gammaproteobacteria</taxon>
        <taxon>Cellvibrionales</taxon>
        <taxon>Cellvibrionaceae</taxon>
        <taxon>Cellvibrio</taxon>
    </lineage>
</organism>
<dbReference type="InterPro" id="IPR025511">
    <property type="entry name" value="DUF4398"/>
</dbReference>
<keyword evidence="3" id="KW-1185">Reference proteome</keyword>
<dbReference type="AlphaFoldDB" id="A0A928V3R2"/>
<sequence>MFLGACASTPQPPNDAIRQAEDAINRAEEARVADYASVNLRSAREKLVQARDLSQAAVSNKDEKAALKARRLAEQSRSDAELATIKAQEARAKSVNDEIQRNIDALDSALQRTGG</sequence>